<dbReference type="InterPro" id="IPR038110">
    <property type="entry name" value="TD_ACT-like_sf"/>
</dbReference>
<dbReference type="HOGENOM" id="CLU_021152_6_0_1"/>
<evidence type="ECO:0000256" key="8">
    <source>
        <dbReference type="ARBA" id="ARBA00022898"/>
    </source>
</evidence>
<evidence type="ECO:0000256" key="3">
    <source>
        <dbReference type="ARBA" id="ARBA00004810"/>
    </source>
</evidence>
<comment type="cofactor">
    <cofactor evidence="2 11">
        <name>pyridoxal 5'-phosphate</name>
        <dbReference type="ChEBI" id="CHEBI:597326"/>
    </cofactor>
</comment>
<evidence type="ECO:0000256" key="6">
    <source>
        <dbReference type="ARBA" id="ARBA00022624"/>
    </source>
</evidence>
<dbReference type="PANTHER" id="PTHR48078">
    <property type="entry name" value="THREONINE DEHYDRATASE, MITOCHONDRIAL-RELATED"/>
    <property type="match status" value="1"/>
</dbReference>
<evidence type="ECO:0000256" key="11">
    <source>
        <dbReference type="RuleBase" id="RU362012"/>
    </source>
</evidence>
<dbReference type="InterPro" id="IPR036052">
    <property type="entry name" value="TrpB-like_PALP_sf"/>
</dbReference>
<dbReference type="InterPro" id="IPR001721">
    <property type="entry name" value="TD_ACT-like"/>
</dbReference>
<dbReference type="UniPathway" id="UPA00047">
    <property type="reaction ID" value="UER00054"/>
</dbReference>
<accession>F0VZS7</accession>
<evidence type="ECO:0000313" key="13">
    <source>
        <dbReference type="EMBL" id="CCA14298.1"/>
    </source>
</evidence>
<dbReference type="InterPro" id="IPR050147">
    <property type="entry name" value="Ser/Thr_Dehydratase"/>
</dbReference>
<comment type="similarity">
    <text evidence="4 11">Belongs to the serine/threonine dehydratase family.</text>
</comment>
<dbReference type="InterPro" id="IPR005787">
    <property type="entry name" value="Thr_deHydtase_biosynth"/>
</dbReference>
<dbReference type="EMBL" id="FR824048">
    <property type="protein sequence ID" value="CCA14298.1"/>
    <property type="molecule type" value="Genomic_DNA"/>
</dbReference>
<dbReference type="PANTHER" id="PTHR48078:SF11">
    <property type="entry name" value="THREONINE DEHYDRATASE, MITOCHONDRIAL"/>
    <property type="match status" value="1"/>
</dbReference>
<keyword evidence="8 11" id="KW-0663">Pyridoxal phosphate</keyword>
<evidence type="ECO:0000256" key="4">
    <source>
        <dbReference type="ARBA" id="ARBA00010869"/>
    </source>
</evidence>
<dbReference type="GO" id="GO:0006567">
    <property type="term" value="P:L-threonine catabolic process"/>
    <property type="evidence" value="ECO:0007669"/>
    <property type="project" value="TreeGrafter"/>
</dbReference>
<dbReference type="GO" id="GO:0004794">
    <property type="term" value="F:threonine deaminase activity"/>
    <property type="evidence" value="ECO:0007669"/>
    <property type="project" value="UniProtKB-UniRule"/>
</dbReference>
<dbReference type="EC" id="4.3.1.19" evidence="11"/>
<dbReference type="InterPro" id="IPR045865">
    <property type="entry name" value="ACT-like_dom_sf"/>
</dbReference>
<keyword evidence="7" id="KW-0677">Repeat</keyword>
<dbReference type="AlphaFoldDB" id="F0VZS7"/>
<dbReference type="NCBIfam" id="TIGR01124">
    <property type="entry name" value="ilvA_2Cterm"/>
    <property type="match status" value="1"/>
</dbReference>
<dbReference type="CDD" id="cd04907">
    <property type="entry name" value="ACT_ThrD-I_2"/>
    <property type="match status" value="1"/>
</dbReference>
<comment type="catalytic activity">
    <reaction evidence="1 11">
        <text>L-threonine = 2-oxobutanoate + NH4(+)</text>
        <dbReference type="Rhea" id="RHEA:22108"/>
        <dbReference type="ChEBI" id="CHEBI:16763"/>
        <dbReference type="ChEBI" id="CHEBI:28938"/>
        <dbReference type="ChEBI" id="CHEBI:57926"/>
        <dbReference type="EC" id="4.3.1.19"/>
    </reaction>
</comment>
<keyword evidence="9 11" id="KW-0456">Lyase</keyword>
<evidence type="ECO:0000256" key="2">
    <source>
        <dbReference type="ARBA" id="ARBA00001933"/>
    </source>
</evidence>
<proteinExistence type="inferred from homology"/>
<protein>
    <recommendedName>
        <fullName evidence="11">Threonine dehydratase</fullName>
        <ecNumber evidence="11">4.3.1.19</ecNumber>
    </recommendedName>
    <alternativeName>
        <fullName evidence="11">Threonine deaminase</fullName>
    </alternativeName>
</protein>
<evidence type="ECO:0000256" key="1">
    <source>
        <dbReference type="ARBA" id="ARBA00001274"/>
    </source>
</evidence>
<sequence>MLSAPRKCGAFSTCVASTWIRSDSFDYLKQTIDNRVYEAAVQTPLTFAPALSKQLASDCKVFLKREDLQPTFSFNVRGAHNKIASLTKLQRQNGIVACAAGNHLHGVAYSATKLGISARMIVPIGSMDHQLSFLQNDYIEIVEHGYHFEDAMRHAIQIAQNERRAFIHPFDDPMIIAGNGTVGMEILRQMSGKWPDAIFIPVGGGGLIAGIAAYVKQIAPNVSIIGVEESGANLLQASLEAKGRIRFTNVNCFTNDVAMKELGQENFRICANFVDEVITVTTDEICSAIRDVFGDTRSLMEPLGALSVAGVKKYAGTNGSGRKYVAILAAANMDFDRLRFISERSDDRERLMSVQIPERRGAFQQLYDLIFPYNVTEFTYRMASQHDTVAQIYLSIQTKTDSEFHEVLARINTQEGIRATDQSQNELTKAHLRYLGTGRTEATTTERLFRMSFPERPGALKDFLDCVSHSNHKWNISLFHYRNHGADIGRVLVAFQVLHSENEAFEGFLQHLNFVFFEETQNPAYQQFIL</sequence>
<dbReference type="PROSITE" id="PS51672">
    <property type="entry name" value="ACT_LIKE"/>
    <property type="match status" value="2"/>
</dbReference>
<keyword evidence="5 11" id="KW-0028">Amino-acid biosynthesis</keyword>
<evidence type="ECO:0000256" key="7">
    <source>
        <dbReference type="ARBA" id="ARBA00022737"/>
    </source>
</evidence>
<dbReference type="InterPro" id="IPR001926">
    <property type="entry name" value="TrpB-like_PALP"/>
</dbReference>
<dbReference type="GO" id="GO:0009097">
    <property type="term" value="P:isoleucine biosynthetic process"/>
    <property type="evidence" value="ECO:0007669"/>
    <property type="project" value="UniProtKB-UniRule"/>
</dbReference>
<dbReference type="SUPFAM" id="SSF55021">
    <property type="entry name" value="ACT-like"/>
    <property type="match status" value="2"/>
</dbReference>
<name>F0VZS7_9STRA</name>
<dbReference type="Gene3D" id="3.40.1020.10">
    <property type="entry name" value="Biosynthetic Threonine Deaminase, Domain 3"/>
    <property type="match status" value="1"/>
</dbReference>
<dbReference type="Gene3D" id="3.40.50.1100">
    <property type="match status" value="2"/>
</dbReference>
<dbReference type="GO" id="GO:0003941">
    <property type="term" value="F:L-serine ammonia-lyase activity"/>
    <property type="evidence" value="ECO:0007669"/>
    <property type="project" value="TreeGrafter"/>
</dbReference>
<gene>
    <name evidence="13" type="ORF">ALNC14_004410</name>
</gene>
<dbReference type="SUPFAM" id="SSF53686">
    <property type="entry name" value="Tryptophan synthase beta subunit-like PLP-dependent enzymes"/>
    <property type="match status" value="1"/>
</dbReference>
<organism evidence="13">
    <name type="scientific">Albugo laibachii Nc14</name>
    <dbReference type="NCBI Taxonomy" id="890382"/>
    <lineage>
        <taxon>Eukaryota</taxon>
        <taxon>Sar</taxon>
        <taxon>Stramenopiles</taxon>
        <taxon>Oomycota</taxon>
        <taxon>Peronosporomycetes</taxon>
        <taxon>Albuginales</taxon>
        <taxon>Albuginaceae</taxon>
        <taxon>Albugo</taxon>
    </lineage>
</organism>
<dbReference type="Pfam" id="PF00585">
    <property type="entry name" value="Thr_dehydrat_C"/>
    <property type="match status" value="2"/>
</dbReference>
<evidence type="ECO:0000256" key="9">
    <source>
        <dbReference type="ARBA" id="ARBA00023239"/>
    </source>
</evidence>
<reference evidence="13" key="1">
    <citation type="journal article" date="2011" name="PLoS Biol.">
        <title>Gene gain and loss during evolution of obligate parasitism in the white rust pathogen of Arabidopsis thaliana.</title>
        <authorList>
            <person name="Kemen E."/>
            <person name="Gardiner A."/>
            <person name="Schultz-Larsen T."/>
            <person name="Kemen A.C."/>
            <person name="Balmuth A.L."/>
            <person name="Robert-Seilaniantz A."/>
            <person name="Bailey K."/>
            <person name="Holub E."/>
            <person name="Studholme D.J."/>
            <person name="Maclean D."/>
            <person name="Jones J.D."/>
        </authorList>
    </citation>
    <scope>NUCLEOTIDE SEQUENCE</scope>
</reference>
<dbReference type="CDD" id="cd01562">
    <property type="entry name" value="Thr-dehyd"/>
    <property type="match status" value="1"/>
</dbReference>
<reference evidence="13" key="2">
    <citation type="submission" date="2011-02" db="EMBL/GenBank/DDBJ databases">
        <authorList>
            <person name="MacLean D."/>
        </authorList>
    </citation>
    <scope>NUCLEOTIDE SEQUENCE</scope>
</reference>
<feature type="domain" description="ACT-like" evidence="12">
    <location>
        <begin position="350"/>
        <end position="424"/>
    </location>
</feature>
<comment type="pathway">
    <text evidence="3 11">Amino-acid biosynthesis; L-isoleucine biosynthesis; 2-oxobutanoate from L-threonine: step 1/1.</text>
</comment>
<evidence type="ECO:0000256" key="10">
    <source>
        <dbReference type="ARBA" id="ARBA00023304"/>
    </source>
</evidence>
<dbReference type="NCBIfam" id="NF006674">
    <property type="entry name" value="PRK09224.1"/>
    <property type="match status" value="1"/>
</dbReference>
<dbReference type="GO" id="GO:0006565">
    <property type="term" value="P:L-serine catabolic process"/>
    <property type="evidence" value="ECO:0007669"/>
    <property type="project" value="TreeGrafter"/>
</dbReference>
<evidence type="ECO:0000259" key="12">
    <source>
        <dbReference type="PROSITE" id="PS51672"/>
    </source>
</evidence>
<keyword evidence="6 11" id="KW-0412">Isoleucine biosynthesis</keyword>
<feature type="domain" description="ACT-like" evidence="12">
    <location>
        <begin position="447"/>
        <end position="521"/>
    </location>
</feature>
<evidence type="ECO:0000256" key="5">
    <source>
        <dbReference type="ARBA" id="ARBA00022605"/>
    </source>
</evidence>
<dbReference type="Pfam" id="PF00291">
    <property type="entry name" value="PALP"/>
    <property type="match status" value="1"/>
</dbReference>
<keyword evidence="10 11" id="KW-0100">Branched-chain amino acid biosynthesis</keyword>